<dbReference type="Gene3D" id="1.10.287.110">
    <property type="entry name" value="DnaJ domain"/>
    <property type="match status" value="1"/>
</dbReference>
<dbReference type="SUPFAM" id="SSF49493">
    <property type="entry name" value="HSP40/DnaJ peptide-binding domain"/>
    <property type="match status" value="1"/>
</dbReference>
<feature type="domain" description="J" evidence="2">
    <location>
        <begin position="3"/>
        <end position="64"/>
    </location>
</feature>
<dbReference type="Gene3D" id="2.60.260.20">
    <property type="entry name" value="Urease metallochaperone UreE, N-terminal domain"/>
    <property type="match status" value="1"/>
</dbReference>
<proteinExistence type="predicted"/>
<dbReference type="Pfam" id="PF00226">
    <property type="entry name" value="DnaJ"/>
    <property type="match status" value="1"/>
</dbReference>
<dbReference type="SMART" id="SM00271">
    <property type="entry name" value="DnaJ"/>
    <property type="match status" value="1"/>
</dbReference>
<dbReference type="EMBL" id="LR796341">
    <property type="protein sequence ID" value="CAB4137775.1"/>
    <property type="molecule type" value="Genomic_DNA"/>
</dbReference>
<name>A0A6J5LTM9_9CAUD</name>
<dbReference type="InterPro" id="IPR002939">
    <property type="entry name" value="DnaJ_C"/>
</dbReference>
<dbReference type="PRINTS" id="PR00625">
    <property type="entry name" value="JDOMAIN"/>
</dbReference>
<organism evidence="3">
    <name type="scientific">uncultured Caudovirales phage</name>
    <dbReference type="NCBI Taxonomy" id="2100421"/>
    <lineage>
        <taxon>Viruses</taxon>
        <taxon>Duplodnaviria</taxon>
        <taxon>Heunggongvirae</taxon>
        <taxon>Uroviricota</taxon>
        <taxon>Caudoviricetes</taxon>
        <taxon>Peduoviridae</taxon>
        <taxon>Maltschvirus</taxon>
        <taxon>Maltschvirus maltsch</taxon>
    </lineage>
</organism>
<dbReference type="PANTHER" id="PTHR43096">
    <property type="entry name" value="DNAJ HOMOLOG 1, MITOCHONDRIAL-RELATED"/>
    <property type="match status" value="1"/>
</dbReference>
<dbReference type="GO" id="GO:0051082">
    <property type="term" value="F:unfolded protein binding"/>
    <property type="evidence" value="ECO:0007669"/>
    <property type="project" value="InterPro"/>
</dbReference>
<dbReference type="InterPro" id="IPR036869">
    <property type="entry name" value="J_dom_sf"/>
</dbReference>
<gene>
    <name evidence="3" type="ORF">UFOVP328_80</name>
</gene>
<accession>A0A6J5LTM9</accession>
<keyword evidence="1" id="KW-0143">Chaperone</keyword>
<dbReference type="InterPro" id="IPR001623">
    <property type="entry name" value="DnaJ_domain"/>
</dbReference>
<evidence type="ECO:0000256" key="1">
    <source>
        <dbReference type="ARBA" id="ARBA00023186"/>
    </source>
</evidence>
<dbReference type="PANTHER" id="PTHR43096:SF48">
    <property type="entry name" value="CHAPERONE PROTEIN DNAJ"/>
    <property type="match status" value="1"/>
</dbReference>
<dbReference type="SUPFAM" id="SSF46565">
    <property type="entry name" value="Chaperone J-domain"/>
    <property type="match status" value="1"/>
</dbReference>
<dbReference type="GO" id="GO:0042026">
    <property type="term" value="P:protein refolding"/>
    <property type="evidence" value="ECO:0007669"/>
    <property type="project" value="TreeGrafter"/>
</dbReference>
<dbReference type="InterPro" id="IPR008971">
    <property type="entry name" value="HSP40/DnaJ_pept-bd"/>
</dbReference>
<reference evidence="3" key="1">
    <citation type="submission" date="2020-04" db="EMBL/GenBank/DDBJ databases">
        <authorList>
            <person name="Chiriac C."/>
            <person name="Salcher M."/>
            <person name="Ghai R."/>
            <person name="Kavagutti S V."/>
        </authorList>
    </citation>
    <scope>NUCLEOTIDE SEQUENCE</scope>
</reference>
<dbReference type="Pfam" id="PF01556">
    <property type="entry name" value="DnaJ_C"/>
    <property type="match status" value="1"/>
</dbReference>
<dbReference type="CDD" id="cd06257">
    <property type="entry name" value="DnaJ"/>
    <property type="match status" value="1"/>
</dbReference>
<dbReference type="PROSITE" id="PS50076">
    <property type="entry name" value="DNAJ_2"/>
    <property type="match status" value="1"/>
</dbReference>
<evidence type="ECO:0000313" key="3">
    <source>
        <dbReference type="EMBL" id="CAB4137775.1"/>
    </source>
</evidence>
<evidence type="ECO:0000259" key="2">
    <source>
        <dbReference type="PROSITE" id="PS50076"/>
    </source>
</evidence>
<sequence>MKNFYDILGVKSSATAEEIKRAYRKLASQHHPDKGGDVAKFQEIEQAYRTLSDPQQRQQYDNPQPNFGSFGGNSQGFDFDTIFDIFGARFGQGPQRRPQHARMSLWIQLRDVAQGGSRTVSVGTAQGTTAVDIEIPLGIDDGDTVQYPKLAPGGVDLLVSFRIHPDPRWARNGLNLTTEHTVTIWDLILGTDARIRDILGSEIVFTIPPNCQPGTTLRLRGRGLRHRSGQQGDILIRIQAQIPQNIDPELLEHIRSKHQH</sequence>
<protein>
    <submittedName>
        <fullName evidence="3">CbpA DnaJ-class molecular chaperone</fullName>
    </submittedName>
</protein>